<dbReference type="PANTHER" id="PTHR43739">
    <property type="entry name" value="XYLOGLUCANASE (EUROFUNG)"/>
    <property type="match status" value="1"/>
</dbReference>
<name>A0A0S7WL62_UNCT6</name>
<dbReference type="Pfam" id="PF15902">
    <property type="entry name" value="Sortilin-Vps10"/>
    <property type="match status" value="1"/>
</dbReference>
<evidence type="ECO:0000313" key="4">
    <source>
        <dbReference type="Proteomes" id="UP000051124"/>
    </source>
</evidence>
<dbReference type="SUPFAM" id="SSF110296">
    <property type="entry name" value="Oligoxyloglucan reducing end-specific cellobiohydrolase"/>
    <property type="match status" value="2"/>
</dbReference>
<proteinExistence type="predicted"/>
<dbReference type="Proteomes" id="UP000051124">
    <property type="component" value="Unassembled WGS sequence"/>
</dbReference>
<dbReference type="InterPro" id="IPR052025">
    <property type="entry name" value="Xyloglucanase_GH74"/>
</dbReference>
<keyword evidence="1" id="KW-0677">Repeat</keyword>
<gene>
    <name evidence="3" type="ORF">AMJ40_01690</name>
</gene>
<organism evidence="3 4">
    <name type="scientific">candidate division TA06 bacterium DG_26</name>
    <dbReference type="NCBI Taxonomy" id="1703771"/>
    <lineage>
        <taxon>Bacteria</taxon>
        <taxon>Bacteria division TA06</taxon>
    </lineage>
</organism>
<dbReference type="GO" id="GO:0010411">
    <property type="term" value="P:xyloglucan metabolic process"/>
    <property type="evidence" value="ECO:0007669"/>
    <property type="project" value="TreeGrafter"/>
</dbReference>
<dbReference type="EMBL" id="LIZT01000011">
    <property type="protein sequence ID" value="KPJ50849.1"/>
    <property type="molecule type" value="Genomic_DNA"/>
</dbReference>
<evidence type="ECO:0000259" key="2">
    <source>
        <dbReference type="Pfam" id="PF15902"/>
    </source>
</evidence>
<evidence type="ECO:0000313" key="3">
    <source>
        <dbReference type="EMBL" id="KPJ50849.1"/>
    </source>
</evidence>
<dbReference type="AlphaFoldDB" id="A0A0S7WL62"/>
<dbReference type="CDD" id="cd15482">
    <property type="entry name" value="Sialidase_non-viral"/>
    <property type="match status" value="1"/>
</dbReference>
<accession>A0A0S7WL62</accession>
<evidence type="ECO:0000256" key="1">
    <source>
        <dbReference type="ARBA" id="ARBA00022737"/>
    </source>
</evidence>
<feature type="domain" description="Sortilin N-terminal" evidence="2">
    <location>
        <begin position="108"/>
        <end position="212"/>
    </location>
</feature>
<comment type="caution">
    <text evidence="3">The sequence shown here is derived from an EMBL/GenBank/DDBJ whole genome shotgun (WGS) entry which is preliminary data.</text>
</comment>
<dbReference type="Gene3D" id="2.130.10.10">
    <property type="entry name" value="YVTN repeat-like/Quinoprotein amine dehydrogenase"/>
    <property type="match status" value="3"/>
</dbReference>
<dbReference type="InterPro" id="IPR015943">
    <property type="entry name" value="WD40/YVTN_repeat-like_dom_sf"/>
</dbReference>
<sequence length="480" mass="51849">MRYAVLVLILVFFSFPIVLAAKPFHDHSSCSSQLLSRFHALSGTSYLEDTVASMQQGSTSLLQGQFLTESSPTWESLGPYGGEITSMAMSPDEPNIIYTAVYTNPCLIYRTSNGGAGWDLVSSINAYVNCLAVNPHLPNVVYASTWSEYVYRSTDGGGTWTGFQTNHTGNYVYALLEDPADPDVLWGAADMHVGSYAHVAAAQSTDGGSTWTFYPLSPPGWGAAYSIAIPPENPLTIYVGGYYYEPGDLRPHVAIYKSTDGGVHWQDVGSDIDSLRAEGHVFALAVRTTDRESVYAGGYYWDEHAEDFYLFKSTDGGEHWTPTGSGISSPIYSFVLHPSVFSTAYAATGETVFKSVDGGITWTPSGPGMFGQHARCLLLNPVNPSTVYAGNQAGVFKTVDGARHWSFSSTGIAATRVCALATASSSPHTLYVGVEDDALYRSTDDGMNWNRLHEFSGCHGVEALAIDPQDVDKIYLFTGG</sequence>
<protein>
    <recommendedName>
        <fullName evidence="2">Sortilin N-terminal domain-containing protein</fullName>
    </recommendedName>
</protein>
<dbReference type="PANTHER" id="PTHR43739:SF5">
    <property type="entry name" value="EXO-ALPHA-SIALIDASE"/>
    <property type="match status" value="1"/>
</dbReference>
<reference evidence="3 4" key="1">
    <citation type="journal article" date="2015" name="Microbiome">
        <title>Genomic resolution of linkages in carbon, nitrogen, and sulfur cycling among widespread estuary sediment bacteria.</title>
        <authorList>
            <person name="Baker B.J."/>
            <person name="Lazar C.S."/>
            <person name="Teske A.P."/>
            <person name="Dick G.J."/>
        </authorList>
    </citation>
    <scope>NUCLEOTIDE SEQUENCE [LARGE SCALE GENOMIC DNA]</scope>
    <source>
        <strain evidence="3">DG_26</strain>
    </source>
</reference>
<dbReference type="InterPro" id="IPR031778">
    <property type="entry name" value="Sortilin_N"/>
</dbReference>